<keyword evidence="4" id="KW-1185">Reference proteome</keyword>
<feature type="transmembrane region" description="Helical" evidence="1">
    <location>
        <begin position="227"/>
        <end position="244"/>
    </location>
</feature>
<name>A0A918XM90_9GAMM</name>
<sequence length="381" mass="44236">MQFSREAYPAKVTTATRGYSVFVQTAAFWHTAPHRQHTRDIGIRPQFKSSRAARWHSAALGYTLLSYLLGWAGLLAGNAWLFLPAAVLLGHSLVIAAYMIHECAHNTVFKQNRHNAALGTALSWLCGACYGRYEDIRYKHFRHHVDNDDVVWFDYEAFFRSHPRVYAVTRGLEWCYVPAHDYLMHALMMFSAFIIPQRRDQRGRNITVLALRLTALAALLWWQPLAFAGYVLAYTLMIIVLRFMDGIQHDYPYHLRLFSDEVSEHKGDAEWEQLHTFSNVISWRYEWPNWLVLNFGYHNAHHAKPTTPWFELPTLHRTLFGHDPDTVVRLRPQLQMYHRYRGYRIFHDAPGLSPKEGRDFLQAAQRAELTGGNAASFLTAF</sequence>
<accession>A0A918XM90</accession>
<evidence type="ECO:0000259" key="2">
    <source>
        <dbReference type="Pfam" id="PF00487"/>
    </source>
</evidence>
<organism evidence="3 4">
    <name type="scientific">Parahalioglobus pacificus</name>
    <dbReference type="NCBI Taxonomy" id="930806"/>
    <lineage>
        <taxon>Bacteria</taxon>
        <taxon>Pseudomonadati</taxon>
        <taxon>Pseudomonadota</taxon>
        <taxon>Gammaproteobacteria</taxon>
        <taxon>Cellvibrionales</taxon>
        <taxon>Halieaceae</taxon>
        <taxon>Parahalioglobus</taxon>
    </lineage>
</organism>
<feature type="transmembrane region" description="Helical" evidence="1">
    <location>
        <begin position="80"/>
        <end position="100"/>
    </location>
</feature>
<protein>
    <recommendedName>
        <fullName evidence="2">Fatty acid desaturase domain-containing protein</fullName>
    </recommendedName>
</protein>
<keyword evidence="1" id="KW-1133">Transmembrane helix</keyword>
<comment type="caution">
    <text evidence="3">The sequence shown here is derived from an EMBL/GenBank/DDBJ whole genome shotgun (WGS) entry which is preliminary data.</text>
</comment>
<dbReference type="Pfam" id="PF00487">
    <property type="entry name" value="FA_desaturase"/>
    <property type="match status" value="1"/>
</dbReference>
<evidence type="ECO:0000256" key="1">
    <source>
        <dbReference type="SAM" id="Phobius"/>
    </source>
</evidence>
<dbReference type="EMBL" id="BMYM01000003">
    <property type="protein sequence ID" value="GHD38375.1"/>
    <property type="molecule type" value="Genomic_DNA"/>
</dbReference>
<reference evidence="3" key="1">
    <citation type="journal article" date="2014" name="Int. J. Syst. Evol. Microbiol.">
        <title>Complete genome sequence of Corynebacterium casei LMG S-19264T (=DSM 44701T), isolated from a smear-ripened cheese.</title>
        <authorList>
            <consortium name="US DOE Joint Genome Institute (JGI-PGF)"/>
            <person name="Walter F."/>
            <person name="Albersmeier A."/>
            <person name="Kalinowski J."/>
            <person name="Ruckert C."/>
        </authorList>
    </citation>
    <scope>NUCLEOTIDE SEQUENCE</scope>
    <source>
        <strain evidence="3">KCTC 23430</strain>
    </source>
</reference>
<dbReference type="AlphaFoldDB" id="A0A918XM90"/>
<evidence type="ECO:0000313" key="3">
    <source>
        <dbReference type="EMBL" id="GHD38375.1"/>
    </source>
</evidence>
<feature type="domain" description="Fatty acid desaturase" evidence="2">
    <location>
        <begin position="79"/>
        <end position="327"/>
    </location>
</feature>
<evidence type="ECO:0000313" key="4">
    <source>
        <dbReference type="Proteomes" id="UP000644693"/>
    </source>
</evidence>
<dbReference type="InterPro" id="IPR005804">
    <property type="entry name" value="FA_desaturase_dom"/>
</dbReference>
<proteinExistence type="predicted"/>
<reference evidence="3" key="2">
    <citation type="submission" date="2020-09" db="EMBL/GenBank/DDBJ databases">
        <authorList>
            <person name="Sun Q."/>
            <person name="Kim S."/>
        </authorList>
    </citation>
    <scope>NUCLEOTIDE SEQUENCE</scope>
    <source>
        <strain evidence="3">KCTC 23430</strain>
    </source>
</reference>
<dbReference type="Proteomes" id="UP000644693">
    <property type="component" value="Unassembled WGS sequence"/>
</dbReference>
<keyword evidence="1" id="KW-0812">Transmembrane</keyword>
<keyword evidence="1" id="KW-0472">Membrane</keyword>
<dbReference type="GO" id="GO:0006629">
    <property type="term" value="P:lipid metabolic process"/>
    <property type="evidence" value="ECO:0007669"/>
    <property type="project" value="InterPro"/>
</dbReference>
<gene>
    <name evidence="3" type="ORF">GCM10007053_28880</name>
</gene>
<feature type="transmembrane region" description="Helical" evidence="1">
    <location>
        <begin position="53"/>
        <end position="74"/>
    </location>
</feature>